<dbReference type="InterPro" id="IPR037925">
    <property type="entry name" value="FlgE/F/G-like"/>
</dbReference>
<dbReference type="GO" id="GO:0071978">
    <property type="term" value="P:bacterial-type flagellum-dependent swarming motility"/>
    <property type="evidence" value="ECO:0007669"/>
    <property type="project" value="TreeGrafter"/>
</dbReference>
<dbReference type="NCBIfam" id="TIGR03506">
    <property type="entry name" value="FlgEFG_subfam"/>
    <property type="match status" value="1"/>
</dbReference>
<dbReference type="InterPro" id="IPR010930">
    <property type="entry name" value="Flg_bb/hook_C_dom"/>
</dbReference>
<accession>A0A4D6YNZ6</accession>
<evidence type="ECO:0000313" key="9">
    <source>
        <dbReference type="EMBL" id="QCI26795.1"/>
    </source>
</evidence>
<reference evidence="9 10" key="2">
    <citation type="submission" date="2019-05" db="EMBL/GenBank/DDBJ databases">
        <title>Genome evolution of the obligate endosymbiont Buchnera aphidicola.</title>
        <authorList>
            <person name="Moran N.A."/>
        </authorList>
    </citation>
    <scope>NUCLEOTIDE SEQUENCE [LARGE SCALE GENOMIC DNA]</scope>
    <source>
        <strain evidence="9 10">Tca</strain>
    </source>
</reference>
<dbReference type="EMBL" id="CP034852">
    <property type="protein sequence ID" value="QCI26795.1"/>
    <property type="molecule type" value="Genomic_DNA"/>
</dbReference>
<dbReference type="RefSeq" id="WP_158353481.1">
    <property type="nucleotide sequence ID" value="NZ_CP034852.1"/>
</dbReference>
<organism evidence="9 10">
    <name type="scientific">Buchnera aphidicola</name>
    <name type="common">Thelaxes californica</name>
    <dbReference type="NCBI Taxonomy" id="1315998"/>
    <lineage>
        <taxon>Bacteria</taxon>
        <taxon>Pseudomonadati</taxon>
        <taxon>Pseudomonadota</taxon>
        <taxon>Gammaproteobacteria</taxon>
        <taxon>Enterobacterales</taxon>
        <taxon>Erwiniaceae</taxon>
        <taxon>Buchnera</taxon>
    </lineage>
</organism>
<evidence type="ECO:0000256" key="5">
    <source>
        <dbReference type="RuleBase" id="RU362116"/>
    </source>
</evidence>
<dbReference type="InterPro" id="IPR037058">
    <property type="entry name" value="Falgellar_hook_FlgE_sf"/>
</dbReference>
<feature type="domain" description="Flagellar hook protein FlgE/F/G-like D1" evidence="8">
    <location>
        <begin position="81"/>
        <end position="147"/>
    </location>
</feature>
<reference evidence="9 10" key="1">
    <citation type="submission" date="2018-12" db="EMBL/GenBank/DDBJ databases">
        <authorList>
            <person name="Chong R.A."/>
        </authorList>
    </citation>
    <scope>NUCLEOTIDE SEQUENCE [LARGE SCALE GENOMIC DNA]</scope>
    <source>
        <strain evidence="9 10">Tca</strain>
    </source>
</reference>
<keyword evidence="4 5" id="KW-0975">Bacterial flagellum</keyword>
<evidence type="ECO:0000259" key="6">
    <source>
        <dbReference type="Pfam" id="PF06429"/>
    </source>
</evidence>
<evidence type="ECO:0000259" key="8">
    <source>
        <dbReference type="Pfam" id="PF22692"/>
    </source>
</evidence>
<comment type="similarity">
    <text evidence="2 5">Belongs to the flagella basal body rod proteins family.</text>
</comment>
<dbReference type="InterPro" id="IPR020013">
    <property type="entry name" value="Flagellar_FlgE/F/G"/>
</dbReference>
<dbReference type="SUPFAM" id="SSF117143">
    <property type="entry name" value="Flagellar hook protein flgE"/>
    <property type="match status" value="1"/>
</dbReference>
<dbReference type="OrthoDB" id="8578401at2"/>
<evidence type="ECO:0000256" key="2">
    <source>
        <dbReference type="ARBA" id="ARBA00009677"/>
    </source>
</evidence>
<sequence length="409" mass="46620">MTYSSNVSGLNNTMSSIDMIGKNLSNIETTGFKTELLPFCDLFPNTYEKNLEIGMGSMKGKKYYNFDKGYMFKTNRTLDSAIYTNGFFRLQNVGDEILYSKDGHFLLDKEYNLVNKKGFYVTGYDLTKKKLDFQNPHPINLSKKIKITGEPTTVISISTQINSSDIVKFRHDFDPYNSLTYNRMIPISAYDDTGGKYDINLYFVKKTPSIWKIHPVLQNHRVYNKEFLVQFDTNSGKILSKSYQDIIFNKFGESENRKISIDLKNIICKNFDNNSINYPVSYKINGKPSTSITKLSLNKYGMLSGLYDDGSTIMLSQLALTDFPNYSHLVPMGTGFWMYFDEDPEQEKGIIGPPGTGNFGTIKTGEIEGSNVNPERELINMIMAQKNFEALKQSIKSQNEMDHTLINSI</sequence>
<dbReference type="PANTHER" id="PTHR30435:SF1">
    <property type="entry name" value="FLAGELLAR HOOK PROTEIN FLGE"/>
    <property type="match status" value="1"/>
</dbReference>
<keyword evidence="10" id="KW-1185">Reference proteome</keyword>
<dbReference type="InterPro" id="IPR011491">
    <property type="entry name" value="FlgE_D2"/>
</dbReference>
<protein>
    <recommendedName>
        <fullName evidence="3 5">Flagellar hook protein FlgE</fullName>
    </recommendedName>
</protein>
<dbReference type="GO" id="GO:0005829">
    <property type="term" value="C:cytosol"/>
    <property type="evidence" value="ECO:0007669"/>
    <property type="project" value="TreeGrafter"/>
</dbReference>
<keyword evidence="9" id="KW-0282">Flagellum</keyword>
<gene>
    <name evidence="9" type="ORF">D9V80_01315</name>
</gene>
<dbReference type="GO" id="GO:0009424">
    <property type="term" value="C:bacterial-type flagellum hook"/>
    <property type="evidence" value="ECO:0007669"/>
    <property type="project" value="TreeGrafter"/>
</dbReference>
<keyword evidence="9" id="KW-0969">Cilium</keyword>
<dbReference type="Pfam" id="PF06429">
    <property type="entry name" value="Flg_bbr_C"/>
    <property type="match status" value="1"/>
</dbReference>
<dbReference type="GO" id="GO:0009425">
    <property type="term" value="C:bacterial-type flagellum basal body"/>
    <property type="evidence" value="ECO:0007669"/>
    <property type="project" value="UniProtKB-SubCell"/>
</dbReference>
<comment type="function">
    <text evidence="5">A flexible structure which links the flagellar filament to the drive apparatus in the basal body.</text>
</comment>
<dbReference type="Pfam" id="PF22692">
    <property type="entry name" value="LlgE_F_G_D1"/>
    <property type="match status" value="1"/>
</dbReference>
<dbReference type="AlphaFoldDB" id="A0A4D6YNZ6"/>
<feature type="domain" description="Flagellar hook protein FlgE D2" evidence="7">
    <location>
        <begin position="170"/>
        <end position="284"/>
    </location>
</feature>
<dbReference type="PANTHER" id="PTHR30435">
    <property type="entry name" value="FLAGELLAR PROTEIN"/>
    <property type="match status" value="1"/>
</dbReference>
<evidence type="ECO:0000256" key="1">
    <source>
        <dbReference type="ARBA" id="ARBA00004117"/>
    </source>
</evidence>
<proteinExistence type="inferred from homology"/>
<comment type="subcellular location">
    <subcellularLocation>
        <location evidence="1 5">Bacterial flagellum basal body</location>
    </subcellularLocation>
</comment>
<dbReference type="Pfam" id="PF07559">
    <property type="entry name" value="FlgE_D2"/>
    <property type="match status" value="1"/>
</dbReference>
<evidence type="ECO:0000259" key="7">
    <source>
        <dbReference type="Pfam" id="PF07559"/>
    </source>
</evidence>
<evidence type="ECO:0000313" key="10">
    <source>
        <dbReference type="Proteomes" id="UP000298782"/>
    </source>
</evidence>
<feature type="domain" description="Flagellar basal-body/hook protein C-terminal" evidence="6">
    <location>
        <begin position="365"/>
        <end position="407"/>
    </location>
</feature>
<dbReference type="Gene3D" id="2.60.98.20">
    <property type="entry name" value="Flagellar hook protein FlgE"/>
    <property type="match status" value="1"/>
</dbReference>
<name>A0A4D6YNZ6_9GAMM</name>
<dbReference type="Proteomes" id="UP000298782">
    <property type="component" value="Chromosome"/>
</dbReference>
<evidence type="ECO:0000256" key="4">
    <source>
        <dbReference type="ARBA" id="ARBA00023143"/>
    </source>
</evidence>
<keyword evidence="9" id="KW-0966">Cell projection</keyword>
<dbReference type="InterPro" id="IPR053967">
    <property type="entry name" value="LlgE_F_G-like_D1"/>
</dbReference>
<evidence type="ECO:0000256" key="3">
    <source>
        <dbReference type="ARBA" id="ARBA00019015"/>
    </source>
</evidence>